<name>A0A927WAS0_9CLOT</name>
<gene>
    <name evidence="1" type="ORF">E7215_14755</name>
</gene>
<dbReference type="AlphaFoldDB" id="A0A927WAS0"/>
<protein>
    <submittedName>
        <fullName evidence="1">2'-5' RNA ligase family protein</fullName>
    </submittedName>
</protein>
<dbReference type="EMBL" id="SVCM01000169">
    <property type="protein sequence ID" value="MBE6061414.1"/>
    <property type="molecule type" value="Genomic_DNA"/>
</dbReference>
<dbReference type="SUPFAM" id="SSF55144">
    <property type="entry name" value="LigT-like"/>
    <property type="match status" value="1"/>
</dbReference>
<evidence type="ECO:0000313" key="2">
    <source>
        <dbReference type="Proteomes" id="UP000768462"/>
    </source>
</evidence>
<accession>A0A927WAS0</accession>
<dbReference type="GO" id="GO:0016874">
    <property type="term" value="F:ligase activity"/>
    <property type="evidence" value="ECO:0007669"/>
    <property type="project" value="UniProtKB-KW"/>
</dbReference>
<dbReference type="InterPro" id="IPR009097">
    <property type="entry name" value="Cyclic_Pdiesterase"/>
</dbReference>
<comment type="caution">
    <text evidence="1">The sequence shown here is derived from an EMBL/GenBank/DDBJ whole genome shotgun (WGS) entry which is preliminary data.</text>
</comment>
<dbReference type="Pfam" id="PF13563">
    <property type="entry name" value="2_5_RNA_ligase2"/>
    <property type="match status" value="1"/>
</dbReference>
<reference evidence="1" key="1">
    <citation type="submission" date="2019-04" db="EMBL/GenBank/DDBJ databases">
        <title>Evolution of Biomass-Degrading Anaerobic Consortia Revealed by Metagenomics.</title>
        <authorList>
            <person name="Peng X."/>
        </authorList>
    </citation>
    <scope>NUCLEOTIDE SEQUENCE</scope>
    <source>
        <strain evidence="1">SIG254</strain>
    </source>
</reference>
<sequence length="198" mass="23413">MMKQQKVNYRRDRMYAYALVGYLDNETEKNFRRVWSDLNEKNITQYGIENRGRRPHITIADYDNLEKSRFTELLDKFYEETQKVQISLNILGTFINTGTLFIAPTLSTELLSLHRNHHNYFKKFNENENSFYLPGKWSPHCTIASRLDEDKMIQAFRYCKSNIGKINCKLNEIALIEIKLNDNGIAIEDIVIFSKELK</sequence>
<keyword evidence="1" id="KW-0436">Ligase</keyword>
<evidence type="ECO:0000313" key="1">
    <source>
        <dbReference type="EMBL" id="MBE6061414.1"/>
    </source>
</evidence>
<dbReference type="Proteomes" id="UP000768462">
    <property type="component" value="Unassembled WGS sequence"/>
</dbReference>
<dbReference type="PANTHER" id="PTHR36039">
    <property type="match status" value="1"/>
</dbReference>
<proteinExistence type="predicted"/>
<dbReference type="Gene3D" id="3.90.1140.10">
    <property type="entry name" value="Cyclic phosphodiesterase"/>
    <property type="match status" value="1"/>
</dbReference>
<organism evidence="1 2">
    <name type="scientific">Clostridium sulfidigenes</name>
    <dbReference type="NCBI Taxonomy" id="318464"/>
    <lineage>
        <taxon>Bacteria</taxon>
        <taxon>Bacillati</taxon>
        <taxon>Bacillota</taxon>
        <taxon>Clostridia</taxon>
        <taxon>Eubacteriales</taxon>
        <taxon>Clostridiaceae</taxon>
        <taxon>Clostridium</taxon>
    </lineage>
</organism>
<dbReference type="PANTHER" id="PTHR36039:SF2">
    <property type="entry name" value="RNA LIGASE_CYCLIC NUCLEOTIDE PHOSPHODIESTERASE FAMILY PROTEIN"/>
    <property type="match status" value="1"/>
</dbReference>